<organism evidence="3 4">
    <name type="scientific">Caulobacter segnis</name>
    <dbReference type="NCBI Taxonomy" id="88688"/>
    <lineage>
        <taxon>Bacteria</taxon>
        <taxon>Pseudomonadati</taxon>
        <taxon>Pseudomonadota</taxon>
        <taxon>Alphaproteobacteria</taxon>
        <taxon>Caulobacterales</taxon>
        <taxon>Caulobacteraceae</taxon>
        <taxon>Caulobacter</taxon>
    </lineage>
</organism>
<dbReference type="EMBL" id="CP027850">
    <property type="protein sequence ID" value="AVQ01482.1"/>
    <property type="molecule type" value="Genomic_DNA"/>
</dbReference>
<feature type="signal peptide" evidence="1">
    <location>
        <begin position="1"/>
        <end position="26"/>
    </location>
</feature>
<reference evidence="3 4" key="1">
    <citation type="journal article" date="2015" name="Biotechnol. Bioeng.">
        <title>Genome sequence and phenotypic characterization of Caulobacter segnis.</title>
        <authorList>
            <person name="Patel S."/>
            <person name="Fletcher B."/>
            <person name="Scott D.C."/>
            <person name="Ely B."/>
        </authorList>
    </citation>
    <scope>NUCLEOTIDE SEQUENCE [LARGE SCALE GENOMIC DNA]</scope>
    <source>
        <strain evidence="3 4">TK0059</strain>
    </source>
</reference>
<evidence type="ECO:0000259" key="2">
    <source>
        <dbReference type="Pfam" id="PF04389"/>
    </source>
</evidence>
<proteinExistence type="predicted"/>
<dbReference type="Proteomes" id="UP000240527">
    <property type="component" value="Chromosome"/>
</dbReference>
<dbReference type="PANTHER" id="PTHR12147">
    <property type="entry name" value="METALLOPEPTIDASE M28 FAMILY MEMBER"/>
    <property type="match status" value="1"/>
</dbReference>
<accession>A0ABN5IRG5</accession>
<dbReference type="Pfam" id="PF04389">
    <property type="entry name" value="Peptidase_M28"/>
    <property type="match status" value="1"/>
</dbReference>
<dbReference type="InterPro" id="IPR045175">
    <property type="entry name" value="M28_fam"/>
</dbReference>
<feature type="chain" id="PRO_5046333600" evidence="1">
    <location>
        <begin position="27"/>
        <end position="311"/>
    </location>
</feature>
<evidence type="ECO:0000256" key="1">
    <source>
        <dbReference type="SAM" id="SignalP"/>
    </source>
</evidence>
<dbReference type="SUPFAM" id="SSF53187">
    <property type="entry name" value="Zn-dependent exopeptidases"/>
    <property type="match status" value="1"/>
</dbReference>
<sequence length="311" mass="33312">MIKLSRARSALLAVAIAMSVAHPAFAGPGDKALEDVRILSADDMQGRAPGTPGSEKARAYILSRFAQLGLTPIGERFEQPFTFAKRDGSTVQGVNLIARIRGTEGGKAMVVSAHYDHLGVRDGEIYNGADDNASGVAGLLAVAEAFKAQPPKHDVIFAVVDAEEGGLRGARAFAAAPPVPLETIALNVNFDMLSKNPKNELYVSGTAPFPYLKPILVKVAMTAPVTLKLGHDTDAEGKENNWTNQSDHYAFAEKGLPWVYFGVEDHPEYHKPADDFATVPQDFFKRSVATVVQASLALERELDSVAKASGR</sequence>
<dbReference type="InterPro" id="IPR007484">
    <property type="entry name" value="Peptidase_M28"/>
</dbReference>
<gene>
    <name evidence="3" type="ORF">B7G68_06200</name>
</gene>
<evidence type="ECO:0000313" key="4">
    <source>
        <dbReference type="Proteomes" id="UP000240527"/>
    </source>
</evidence>
<dbReference type="Gene3D" id="3.40.630.10">
    <property type="entry name" value="Zn peptidases"/>
    <property type="match status" value="1"/>
</dbReference>
<protein>
    <submittedName>
        <fullName evidence="3">Peptidase M20</fullName>
    </submittedName>
</protein>
<keyword evidence="1" id="KW-0732">Signal</keyword>
<evidence type="ECO:0000313" key="3">
    <source>
        <dbReference type="EMBL" id="AVQ01482.1"/>
    </source>
</evidence>
<keyword evidence="4" id="KW-1185">Reference proteome</keyword>
<feature type="domain" description="Peptidase M28" evidence="2">
    <location>
        <begin position="95"/>
        <end position="293"/>
    </location>
</feature>
<name>A0ABN5IRG5_9CAUL</name>
<dbReference type="PANTHER" id="PTHR12147:SF26">
    <property type="entry name" value="PEPTIDASE M28 DOMAIN-CONTAINING PROTEIN"/>
    <property type="match status" value="1"/>
</dbReference>